<dbReference type="InterPro" id="IPR050833">
    <property type="entry name" value="Poly_Biosynth_Transport"/>
</dbReference>
<evidence type="ECO:0000256" key="2">
    <source>
        <dbReference type="ARBA" id="ARBA00022475"/>
    </source>
</evidence>
<dbReference type="Pfam" id="PF01943">
    <property type="entry name" value="Polysacc_synt"/>
    <property type="match status" value="1"/>
</dbReference>
<dbReference type="EMBL" id="WRXO01000005">
    <property type="protein sequence ID" value="MVT42727.1"/>
    <property type="molecule type" value="Genomic_DNA"/>
</dbReference>
<keyword evidence="8" id="KW-1185">Reference proteome</keyword>
<dbReference type="GO" id="GO:0005886">
    <property type="term" value="C:plasma membrane"/>
    <property type="evidence" value="ECO:0007669"/>
    <property type="project" value="UniProtKB-SubCell"/>
</dbReference>
<accession>A0A6N8JBV8</accession>
<sequence>MSIKSLAGQTIYYGFSNIASKLLNYFLTPLYLELMTQAAYGEMSTVYAYVPFMNIVLTYGMETAFFRFAKKENSRSVLSVSTLSLLFTTIGITILLLLLRGPVINSYVGALGGLKGHPGFYTAVVMIMAFDALTAIPFAQLRLENRPVRYAIIRISGILTTIGFNVFFLVLVPKLRAAGWHWLPLVDKDDQVGFIYLSNMLGSAVTLLLFLPQLLRIKWEFDRKLWRQMLNYAVPLIIVGMAGMVNETFDRAWFLPEFLPGNDMEIKKQLIGIYAANYKLAILITMFIQAFKLGAEPFFFKQAEGVNPQKLYARIMKLFVVLLCFMFLFVSLYLNVWKIFLRKPVYYPGMKIVPVLLLANMFLGIYYNLTIWFKLTDRTSTGAIITIITAIMAFLLNWWWIPRMGYFGAALATMVCYFIQMTVCYSLGQKYYPVPYHLPRIITYIITAVLTYYCFDFLNRKLLSPDDIYALKPLSLIVATLLFGAYIWFMLKMEKKEFARLPFIGKFVSRI</sequence>
<feature type="transmembrane region" description="Helical" evidence="6">
    <location>
        <begin position="192"/>
        <end position="211"/>
    </location>
</feature>
<evidence type="ECO:0000256" key="5">
    <source>
        <dbReference type="ARBA" id="ARBA00023136"/>
    </source>
</evidence>
<feature type="transmembrane region" description="Helical" evidence="6">
    <location>
        <begin position="381"/>
        <end position="400"/>
    </location>
</feature>
<proteinExistence type="predicted"/>
<feature type="transmembrane region" description="Helical" evidence="6">
    <location>
        <begin position="77"/>
        <end position="99"/>
    </location>
</feature>
<dbReference type="PANTHER" id="PTHR30250">
    <property type="entry name" value="PST FAMILY PREDICTED COLANIC ACID TRANSPORTER"/>
    <property type="match status" value="1"/>
</dbReference>
<organism evidence="7 8">
    <name type="scientific">Chitinophaga oryziterrae</name>
    <dbReference type="NCBI Taxonomy" id="1031224"/>
    <lineage>
        <taxon>Bacteria</taxon>
        <taxon>Pseudomonadati</taxon>
        <taxon>Bacteroidota</taxon>
        <taxon>Chitinophagia</taxon>
        <taxon>Chitinophagales</taxon>
        <taxon>Chitinophagaceae</taxon>
        <taxon>Chitinophaga</taxon>
    </lineage>
</organism>
<evidence type="ECO:0000256" key="6">
    <source>
        <dbReference type="SAM" id="Phobius"/>
    </source>
</evidence>
<feature type="transmembrane region" description="Helical" evidence="6">
    <location>
        <begin position="318"/>
        <end position="340"/>
    </location>
</feature>
<protein>
    <submittedName>
        <fullName evidence="7">Oligosaccharide flippase family protein</fullName>
    </submittedName>
</protein>
<evidence type="ECO:0000256" key="1">
    <source>
        <dbReference type="ARBA" id="ARBA00004651"/>
    </source>
</evidence>
<gene>
    <name evidence="7" type="ORF">GO495_19190</name>
</gene>
<feature type="transmembrane region" description="Helical" evidence="6">
    <location>
        <begin position="151"/>
        <end position="172"/>
    </location>
</feature>
<keyword evidence="5 6" id="KW-0472">Membrane</keyword>
<feature type="transmembrane region" description="Helical" evidence="6">
    <location>
        <begin position="119"/>
        <end position="139"/>
    </location>
</feature>
<evidence type="ECO:0000256" key="4">
    <source>
        <dbReference type="ARBA" id="ARBA00022989"/>
    </source>
</evidence>
<dbReference type="AlphaFoldDB" id="A0A6N8JBV8"/>
<feature type="transmembrane region" description="Helical" evidence="6">
    <location>
        <begin position="232"/>
        <end position="249"/>
    </location>
</feature>
<dbReference type="OrthoDB" id="9814608at2"/>
<keyword evidence="2" id="KW-1003">Cell membrane</keyword>
<feature type="transmembrane region" description="Helical" evidence="6">
    <location>
        <begin position="440"/>
        <end position="458"/>
    </location>
</feature>
<feature type="transmembrane region" description="Helical" evidence="6">
    <location>
        <begin position="46"/>
        <end position="65"/>
    </location>
</feature>
<keyword evidence="4 6" id="KW-1133">Transmembrane helix</keyword>
<feature type="transmembrane region" description="Helical" evidence="6">
    <location>
        <begin position="470"/>
        <end position="491"/>
    </location>
</feature>
<dbReference type="PANTHER" id="PTHR30250:SF11">
    <property type="entry name" value="O-ANTIGEN TRANSPORTER-RELATED"/>
    <property type="match status" value="1"/>
</dbReference>
<feature type="transmembrane region" description="Helical" evidence="6">
    <location>
        <begin position="269"/>
        <end position="291"/>
    </location>
</feature>
<comment type="caution">
    <text evidence="7">The sequence shown here is derived from an EMBL/GenBank/DDBJ whole genome shotgun (WGS) entry which is preliminary data.</text>
</comment>
<feature type="transmembrane region" description="Helical" evidence="6">
    <location>
        <begin position="352"/>
        <end position="369"/>
    </location>
</feature>
<dbReference type="RefSeq" id="WP_157301334.1">
    <property type="nucleotide sequence ID" value="NZ_BAAAZB010000002.1"/>
</dbReference>
<keyword evidence="3 6" id="KW-0812">Transmembrane</keyword>
<name>A0A6N8JBV8_9BACT</name>
<comment type="subcellular location">
    <subcellularLocation>
        <location evidence="1">Cell membrane</location>
        <topology evidence="1">Multi-pass membrane protein</topology>
    </subcellularLocation>
</comment>
<evidence type="ECO:0000256" key="3">
    <source>
        <dbReference type="ARBA" id="ARBA00022692"/>
    </source>
</evidence>
<evidence type="ECO:0000313" key="8">
    <source>
        <dbReference type="Proteomes" id="UP000468388"/>
    </source>
</evidence>
<evidence type="ECO:0000313" key="7">
    <source>
        <dbReference type="EMBL" id="MVT42727.1"/>
    </source>
</evidence>
<dbReference type="Proteomes" id="UP000468388">
    <property type="component" value="Unassembled WGS sequence"/>
</dbReference>
<feature type="transmembrane region" description="Helical" evidence="6">
    <location>
        <begin position="406"/>
        <end position="428"/>
    </location>
</feature>
<dbReference type="InterPro" id="IPR002797">
    <property type="entry name" value="Polysacc_synth"/>
</dbReference>
<reference evidence="7 8" key="1">
    <citation type="submission" date="2019-12" db="EMBL/GenBank/DDBJ databases">
        <title>The draft genomic sequence of strain Chitinophaga oryziterrae JCM 16595.</title>
        <authorList>
            <person name="Zhang X."/>
        </authorList>
    </citation>
    <scope>NUCLEOTIDE SEQUENCE [LARGE SCALE GENOMIC DNA]</scope>
    <source>
        <strain evidence="7 8">JCM 16595</strain>
    </source>
</reference>